<evidence type="ECO:0000313" key="3">
    <source>
        <dbReference type="Proteomes" id="UP000516373"/>
    </source>
</evidence>
<dbReference type="EMBL" id="AP023439">
    <property type="protein sequence ID" value="BCL24491.1"/>
    <property type="molecule type" value="Genomic_DNA"/>
</dbReference>
<protein>
    <submittedName>
        <fullName evidence="2">Uncharacterized protein</fullName>
    </submittedName>
</protein>
<dbReference type="Proteomes" id="UP000516373">
    <property type="component" value="Chromosome"/>
</dbReference>
<name>A0A7G1NPK8_9ACTN</name>
<proteinExistence type="predicted"/>
<feature type="region of interest" description="Disordered" evidence="1">
    <location>
        <begin position="44"/>
        <end position="69"/>
    </location>
</feature>
<gene>
    <name evidence="2" type="ORF">GCM10017668_63340</name>
</gene>
<sequence>MGDMTPKSWVPYGDMDRPPQLAYGEDGLKTFQGKDRVRDLPRAPATVRRSAPRLRPHSPVVVVGGEGDP</sequence>
<accession>A0A7G1NPK8</accession>
<dbReference type="KEGG" id="stui:GCM10017668_63340"/>
<reference evidence="2 3" key="1">
    <citation type="journal article" date="2014" name="Int. J. Syst. Evol. Microbiol.">
        <title>Complete genome sequence of Corynebacterium casei LMG S-19264T (=DSM 44701T), isolated from a smear-ripened cheese.</title>
        <authorList>
            <consortium name="US DOE Joint Genome Institute (JGI-PGF)"/>
            <person name="Walter F."/>
            <person name="Albersmeier A."/>
            <person name="Kalinowski J."/>
            <person name="Ruckert C."/>
        </authorList>
    </citation>
    <scope>NUCLEOTIDE SEQUENCE [LARGE SCALE GENOMIC DNA]</scope>
    <source>
        <strain evidence="2 3">JCM 4255</strain>
    </source>
</reference>
<organism evidence="2 3">
    <name type="scientific">Streptomyces tuirus</name>
    <dbReference type="NCBI Taxonomy" id="68278"/>
    <lineage>
        <taxon>Bacteria</taxon>
        <taxon>Bacillati</taxon>
        <taxon>Actinomycetota</taxon>
        <taxon>Actinomycetes</taxon>
        <taxon>Kitasatosporales</taxon>
        <taxon>Streptomycetaceae</taxon>
        <taxon>Streptomyces</taxon>
    </lineage>
</organism>
<dbReference type="AlphaFoldDB" id="A0A7G1NPK8"/>
<evidence type="ECO:0000313" key="2">
    <source>
        <dbReference type="EMBL" id="BCL24491.1"/>
    </source>
</evidence>
<evidence type="ECO:0000256" key="1">
    <source>
        <dbReference type="SAM" id="MobiDB-lite"/>
    </source>
</evidence>